<feature type="domain" description="ZU5" evidence="7">
    <location>
        <begin position="86"/>
        <end position="232"/>
    </location>
</feature>
<keyword evidence="3" id="KW-0963">Cytoplasm</keyword>
<dbReference type="Gene3D" id="2.60.40.2660">
    <property type="match status" value="2"/>
</dbReference>
<evidence type="ECO:0000256" key="6">
    <source>
        <dbReference type="ARBA" id="ARBA00023136"/>
    </source>
</evidence>
<dbReference type="PROSITE" id="PS51145">
    <property type="entry name" value="ZU5"/>
    <property type="match status" value="1"/>
</dbReference>
<evidence type="ECO:0000313" key="8">
    <source>
        <dbReference type="EMBL" id="CAG5126254.1"/>
    </source>
</evidence>
<feature type="non-terminal residue" evidence="8">
    <location>
        <position position="1"/>
    </location>
</feature>
<feature type="non-terminal residue" evidence="8">
    <location>
        <position position="364"/>
    </location>
</feature>
<dbReference type="EMBL" id="CAJHNH020002307">
    <property type="protein sequence ID" value="CAG5126254.1"/>
    <property type="molecule type" value="Genomic_DNA"/>
</dbReference>
<gene>
    <name evidence="8" type="ORF">CUNI_LOCUS11812</name>
</gene>
<name>A0A8S3Z9K9_9EUPU</name>
<organism evidence="8 9">
    <name type="scientific">Candidula unifasciata</name>
    <dbReference type="NCBI Taxonomy" id="100452"/>
    <lineage>
        <taxon>Eukaryota</taxon>
        <taxon>Metazoa</taxon>
        <taxon>Spiralia</taxon>
        <taxon>Lophotrochozoa</taxon>
        <taxon>Mollusca</taxon>
        <taxon>Gastropoda</taxon>
        <taxon>Heterobranchia</taxon>
        <taxon>Euthyneura</taxon>
        <taxon>Panpulmonata</taxon>
        <taxon>Eupulmonata</taxon>
        <taxon>Stylommatophora</taxon>
        <taxon>Helicina</taxon>
        <taxon>Helicoidea</taxon>
        <taxon>Geomitridae</taxon>
        <taxon>Candidula</taxon>
    </lineage>
</organism>
<accession>A0A8S3Z9K9</accession>
<evidence type="ECO:0000256" key="4">
    <source>
        <dbReference type="ARBA" id="ARBA00022737"/>
    </source>
</evidence>
<keyword evidence="6" id="KW-0472">Membrane</keyword>
<dbReference type="PANTHER" id="PTHR24123">
    <property type="entry name" value="ANKYRIN REPEAT-CONTAINING"/>
    <property type="match status" value="1"/>
</dbReference>
<evidence type="ECO:0000256" key="1">
    <source>
        <dbReference type="ARBA" id="ARBA00004370"/>
    </source>
</evidence>
<dbReference type="OrthoDB" id="20872at2759"/>
<proteinExistence type="predicted"/>
<dbReference type="AlphaFoldDB" id="A0A8S3Z9K9"/>
<dbReference type="GO" id="GO:0016020">
    <property type="term" value="C:membrane"/>
    <property type="evidence" value="ECO:0007669"/>
    <property type="project" value="UniProtKB-SubCell"/>
</dbReference>
<dbReference type="Pfam" id="PF17809">
    <property type="entry name" value="UPA_2"/>
    <property type="match status" value="1"/>
</dbReference>
<sequence>PVLLEVPHFASLRGREREVVILRSDNGESWYEHPTQATEDAVTEALGASIEELDNEEDLSKKRIKRILTTDLPQYFALVTRVTRVKQESTVIGMEGGVLSSNVVPQVQAVLPEGTLTRPIPVGLQAQPIAPELVAKLLGNRVAVSPIVTIEPRRRKFHKPITLTIPVPRAAQKGMINQYGGDRPTLRLLFSLAADPNPAVWEDVTESKPMTLVDDCVSFTTTVSARFWLIDCQNVSEASQMASILYQEAVTVPYMAKFVVFAKRDSPEEGKLRIFCMTDDKDDKTLEKQEKFFEVARSRDIEEQEASARIAFMKEPKVQRGEAPQTPICNLNIRLPDMSESGELNSDKAAEFRKRHDFLRGQGL</sequence>
<reference evidence="8" key="1">
    <citation type="submission" date="2021-04" db="EMBL/GenBank/DDBJ databases">
        <authorList>
            <consortium name="Molecular Ecology Group"/>
        </authorList>
    </citation>
    <scope>NUCLEOTIDE SEQUENCE</scope>
</reference>
<dbReference type="InterPro" id="IPR051165">
    <property type="entry name" value="Multifunctional_ANK_Repeat"/>
</dbReference>
<evidence type="ECO:0000313" key="9">
    <source>
        <dbReference type="Proteomes" id="UP000678393"/>
    </source>
</evidence>
<evidence type="ECO:0000256" key="3">
    <source>
        <dbReference type="ARBA" id="ARBA00022490"/>
    </source>
</evidence>
<dbReference type="InterPro" id="IPR040745">
    <property type="entry name" value="Ankyrin_UPA"/>
</dbReference>
<dbReference type="InterPro" id="IPR000906">
    <property type="entry name" value="ZU5_dom"/>
</dbReference>
<evidence type="ECO:0000256" key="2">
    <source>
        <dbReference type="ARBA" id="ARBA00004496"/>
    </source>
</evidence>
<dbReference type="GO" id="GO:0005737">
    <property type="term" value="C:cytoplasm"/>
    <property type="evidence" value="ECO:0007669"/>
    <property type="project" value="UniProtKB-SubCell"/>
</dbReference>
<keyword evidence="5" id="KW-0040">ANK repeat</keyword>
<protein>
    <recommendedName>
        <fullName evidence="7">ZU5 domain-containing protein</fullName>
    </recommendedName>
</protein>
<comment type="caution">
    <text evidence="8">The sequence shown here is derived from an EMBL/GenBank/DDBJ whole genome shotgun (WGS) entry which is preliminary data.</text>
</comment>
<evidence type="ECO:0000259" key="7">
    <source>
        <dbReference type="PROSITE" id="PS51145"/>
    </source>
</evidence>
<comment type="subcellular location">
    <subcellularLocation>
        <location evidence="2">Cytoplasm</location>
    </subcellularLocation>
    <subcellularLocation>
        <location evidence="1">Membrane</location>
    </subcellularLocation>
</comment>
<keyword evidence="9" id="KW-1185">Reference proteome</keyword>
<dbReference type="Gene3D" id="2.60.220.30">
    <property type="match status" value="2"/>
</dbReference>
<dbReference type="Proteomes" id="UP000678393">
    <property type="component" value="Unassembled WGS sequence"/>
</dbReference>
<dbReference type="Pfam" id="PF00791">
    <property type="entry name" value="ZU5"/>
    <property type="match status" value="1"/>
</dbReference>
<evidence type="ECO:0000256" key="5">
    <source>
        <dbReference type="ARBA" id="ARBA00023043"/>
    </source>
</evidence>
<dbReference type="PANTHER" id="PTHR24123:SF141">
    <property type="entry name" value="ANKYRIN 2, ISOFORM U"/>
    <property type="match status" value="1"/>
</dbReference>
<keyword evidence="4" id="KW-0677">Repeat</keyword>